<dbReference type="Pfam" id="PF04542">
    <property type="entry name" value="Sigma70_r2"/>
    <property type="match status" value="1"/>
</dbReference>
<keyword evidence="9" id="KW-1185">Reference proteome</keyword>
<comment type="caution">
    <text evidence="8">The sequence shown here is derived from an EMBL/GenBank/DDBJ whole genome shotgun (WGS) entry which is preliminary data.</text>
</comment>
<evidence type="ECO:0000256" key="1">
    <source>
        <dbReference type="ARBA" id="ARBA00010641"/>
    </source>
</evidence>
<dbReference type="InterPro" id="IPR014284">
    <property type="entry name" value="RNA_pol_sigma-70_dom"/>
</dbReference>
<dbReference type="InterPro" id="IPR036388">
    <property type="entry name" value="WH-like_DNA-bd_sf"/>
</dbReference>
<dbReference type="NCBIfam" id="TIGR02937">
    <property type="entry name" value="sigma70-ECF"/>
    <property type="match status" value="1"/>
</dbReference>
<evidence type="ECO:0000313" key="8">
    <source>
        <dbReference type="EMBL" id="MFC7153027.1"/>
    </source>
</evidence>
<keyword evidence="2" id="KW-0805">Transcription regulation</keyword>
<sequence length="191" mass="22231">MQRNLLLLLGPGFHTLSAALQEEIYREFYHFLYKPIMYMISDHSSAEDIIQEAFMTTLAKCPAAENEEHMKGWIKVVAKNLTINYIRKRKKSKNDISLELTWDGGPYTYAAAGSVEQEVEAKSLEEQISRHLMGMKPEQRTLIELKWKKGLSYKEIALEVQDTEVAVKHKLHRARSYLKRKLSKEWGSRDE</sequence>
<dbReference type="PANTHER" id="PTHR43133:SF8">
    <property type="entry name" value="RNA POLYMERASE SIGMA FACTOR HI_1459-RELATED"/>
    <property type="match status" value="1"/>
</dbReference>
<keyword evidence="5" id="KW-0804">Transcription</keyword>
<dbReference type="Proteomes" id="UP001596378">
    <property type="component" value="Unassembled WGS sequence"/>
</dbReference>
<keyword evidence="4" id="KW-0238">DNA-binding</keyword>
<evidence type="ECO:0000259" key="7">
    <source>
        <dbReference type="Pfam" id="PF08281"/>
    </source>
</evidence>
<accession>A0ABW2FNF8</accession>
<evidence type="ECO:0000256" key="2">
    <source>
        <dbReference type="ARBA" id="ARBA00023015"/>
    </source>
</evidence>
<dbReference type="InterPro" id="IPR007627">
    <property type="entry name" value="RNA_pol_sigma70_r2"/>
</dbReference>
<name>A0ABW2FNF8_9BACL</name>
<evidence type="ECO:0000259" key="6">
    <source>
        <dbReference type="Pfam" id="PF04542"/>
    </source>
</evidence>
<dbReference type="PANTHER" id="PTHR43133">
    <property type="entry name" value="RNA POLYMERASE ECF-TYPE SIGMA FACTO"/>
    <property type="match status" value="1"/>
</dbReference>
<dbReference type="Gene3D" id="1.10.1740.10">
    <property type="match status" value="1"/>
</dbReference>
<dbReference type="InterPro" id="IPR013325">
    <property type="entry name" value="RNA_pol_sigma_r2"/>
</dbReference>
<dbReference type="InterPro" id="IPR013249">
    <property type="entry name" value="RNA_pol_sigma70_r4_t2"/>
</dbReference>
<dbReference type="SUPFAM" id="SSF88659">
    <property type="entry name" value="Sigma3 and sigma4 domains of RNA polymerase sigma factors"/>
    <property type="match status" value="1"/>
</dbReference>
<evidence type="ECO:0000313" key="9">
    <source>
        <dbReference type="Proteomes" id="UP001596378"/>
    </source>
</evidence>
<gene>
    <name evidence="8" type="ORF">ACFQMJ_31195</name>
</gene>
<feature type="domain" description="RNA polymerase sigma-70 region 2" evidence="6">
    <location>
        <begin position="24"/>
        <end position="91"/>
    </location>
</feature>
<dbReference type="Pfam" id="PF08281">
    <property type="entry name" value="Sigma70_r4_2"/>
    <property type="match status" value="1"/>
</dbReference>
<reference evidence="9" key="1">
    <citation type="journal article" date="2019" name="Int. J. Syst. Evol. Microbiol.">
        <title>The Global Catalogue of Microorganisms (GCM) 10K type strain sequencing project: providing services to taxonomists for standard genome sequencing and annotation.</title>
        <authorList>
            <consortium name="The Broad Institute Genomics Platform"/>
            <consortium name="The Broad Institute Genome Sequencing Center for Infectious Disease"/>
            <person name="Wu L."/>
            <person name="Ma J."/>
        </authorList>
    </citation>
    <scope>NUCLEOTIDE SEQUENCE [LARGE SCALE GENOMIC DNA]</scope>
    <source>
        <strain evidence="9">KCTC 12907</strain>
    </source>
</reference>
<dbReference type="EMBL" id="JBHTAI010000028">
    <property type="protein sequence ID" value="MFC7153027.1"/>
    <property type="molecule type" value="Genomic_DNA"/>
</dbReference>
<dbReference type="InterPro" id="IPR013324">
    <property type="entry name" value="RNA_pol_sigma_r3/r4-like"/>
</dbReference>
<organism evidence="8 9">
    <name type="scientific">Cohnella cellulosilytica</name>
    <dbReference type="NCBI Taxonomy" id="986710"/>
    <lineage>
        <taxon>Bacteria</taxon>
        <taxon>Bacillati</taxon>
        <taxon>Bacillota</taxon>
        <taxon>Bacilli</taxon>
        <taxon>Bacillales</taxon>
        <taxon>Paenibacillaceae</taxon>
        <taxon>Cohnella</taxon>
    </lineage>
</organism>
<evidence type="ECO:0000256" key="4">
    <source>
        <dbReference type="ARBA" id="ARBA00023125"/>
    </source>
</evidence>
<keyword evidence="3" id="KW-0731">Sigma factor</keyword>
<proteinExistence type="inferred from homology"/>
<dbReference type="Gene3D" id="1.10.10.10">
    <property type="entry name" value="Winged helix-like DNA-binding domain superfamily/Winged helix DNA-binding domain"/>
    <property type="match status" value="1"/>
</dbReference>
<dbReference type="SUPFAM" id="SSF88946">
    <property type="entry name" value="Sigma2 domain of RNA polymerase sigma factors"/>
    <property type="match status" value="1"/>
</dbReference>
<protein>
    <submittedName>
        <fullName evidence="8">RNA polymerase sigma factor</fullName>
    </submittedName>
</protein>
<evidence type="ECO:0000256" key="3">
    <source>
        <dbReference type="ARBA" id="ARBA00023082"/>
    </source>
</evidence>
<dbReference type="InterPro" id="IPR039425">
    <property type="entry name" value="RNA_pol_sigma-70-like"/>
</dbReference>
<comment type="similarity">
    <text evidence="1">Belongs to the sigma-70 factor family. ECF subfamily.</text>
</comment>
<dbReference type="RefSeq" id="WP_378054566.1">
    <property type="nucleotide sequence ID" value="NZ_JBHMDN010000081.1"/>
</dbReference>
<feature type="domain" description="RNA polymerase sigma factor 70 region 4 type 2" evidence="7">
    <location>
        <begin position="127"/>
        <end position="176"/>
    </location>
</feature>
<evidence type="ECO:0000256" key="5">
    <source>
        <dbReference type="ARBA" id="ARBA00023163"/>
    </source>
</evidence>